<dbReference type="InterPro" id="IPR029016">
    <property type="entry name" value="GAF-like_dom_sf"/>
</dbReference>
<name>A0A2H3P9U0_9BACT</name>
<dbReference type="CDD" id="cd00082">
    <property type="entry name" value="HisKA"/>
    <property type="match status" value="1"/>
</dbReference>
<keyword evidence="17" id="KW-1185">Reference proteome</keyword>
<feature type="domain" description="PAS" evidence="14">
    <location>
        <begin position="168"/>
        <end position="231"/>
    </location>
</feature>
<evidence type="ECO:0000313" key="17">
    <source>
        <dbReference type="Proteomes" id="UP000221024"/>
    </source>
</evidence>
<dbReference type="InterPro" id="IPR003594">
    <property type="entry name" value="HATPase_dom"/>
</dbReference>
<dbReference type="Pfam" id="PF00512">
    <property type="entry name" value="HisKA"/>
    <property type="match status" value="1"/>
</dbReference>
<keyword evidence="12" id="KW-0175">Coiled coil</keyword>
<comment type="subcellular location">
    <subcellularLocation>
        <location evidence="2">Cell membrane</location>
    </subcellularLocation>
</comment>
<comment type="caution">
    <text evidence="16">The sequence shown here is derived from an EMBL/GenBank/DDBJ whole genome shotgun (WGS) entry which is preliminary data.</text>
</comment>
<dbReference type="Gene3D" id="2.10.70.100">
    <property type="match status" value="2"/>
</dbReference>
<reference evidence="16 17" key="1">
    <citation type="submission" date="2017-10" db="EMBL/GenBank/DDBJ databases">
        <title>Draft genome of Longimonas halophila.</title>
        <authorList>
            <person name="Goh K.M."/>
            <person name="Shamsir M.S."/>
            <person name="Lim S.W."/>
        </authorList>
    </citation>
    <scope>NUCLEOTIDE SEQUENCE [LARGE SCALE GENOMIC DNA]</scope>
    <source>
        <strain evidence="16 17">KCTC 42399</strain>
    </source>
</reference>
<dbReference type="InterPro" id="IPR013656">
    <property type="entry name" value="PAS_4"/>
</dbReference>
<dbReference type="SUPFAM" id="SSF55874">
    <property type="entry name" value="ATPase domain of HSP90 chaperone/DNA topoisomerase II/histidine kinase"/>
    <property type="match status" value="1"/>
</dbReference>
<dbReference type="InterPro" id="IPR035965">
    <property type="entry name" value="PAS-like_dom_sf"/>
</dbReference>
<dbReference type="FunFam" id="3.30.565.10:FF:000023">
    <property type="entry name" value="PAS domain-containing sensor histidine kinase"/>
    <property type="match status" value="1"/>
</dbReference>
<keyword evidence="10" id="KW-0902">Two-component regulatory system</keyword>
<dbReference type="InterPro" id="IPR001610">
    <property type="entry name" value="PAC"/>
</dbReference>
<dbReference type="PROSITE" id="PS50112">
    <property type="entry name" value="PAS"/>
    <property type="match status" value="6"/>
</dbReference>
<evidence type="ECO:0000256" key="2">
    <source>
        <dbReference type="ARBA" id="ARBA00004236"/>
    </source>
</evidence>
<keyword evidence="9" id="KW-0067">ATP-binding</keyword>
<dbReference type="InterPro" id="IPR003661">
    <property type="entry name" value="HisK_dim/P_dom"/>
</dbReference>
<dbReference type="Gene3D" id="3.30.450.40">
    <property type="match status" value="2"/>
</dbReference>
<dbReference type="InterPro" id="IPR036890">
    <property type="entry name" value="HATPase_C_sf"/>
</dbReference>
<dbReference type="SUPFAM" id="SSF47384">
    <property type="entry name" value="Homodimeric domain of signal transducing histidine kinase"/>
    <property type="match status" value="1"/>
</dbReference>
<dbReference type="Gene3D" id="3.30.565.10">
    <property type="entry name" value="Histidine kinase-like ATPase, C-terminal domain"/>
    <property type="match status" value="1"/>
</dbReference>
<evidence type="ECO:0000256" key="4">
    <source>
        <dbReference type="ARBA" id="ARBA00022475"/>
    </source>
</evidence>
<dbReference type="Gene3D" id="1.10.287.130">
    <property type="match status" value="1"/>
</dbReference>
<dbReference type="RefSeq" id="WP_098061207.1">
    <property type="nucleotide sequence ID" value="NZ_PDEP01000002.1"/>
</dbReference>
<feature type="domain" description="PAC" evidence="15">
    <location>
        <begin position="476"/>
        <end position="528"/>
    </location>
</feature>
<dbReference type="Pfam" id="PF02518">
    <property type="entry name" value="HATPase_c"/>
    <property type="match status" value="1"/>
</dbReference>
<sequence length="1443" mass="159975">MASRHNPDRLRAVQRYTVLDAEAQPALDRIVRLAQHSSSAPVATLTLVGAKRVSLLAHIGLTEATASAYRTQAFAPLVVDRNDLVIIPNLTADDRLAGHPLVTESPHLRFYAGVPLTSPKGHVLGALSLLGTTPGTLSDANATMLRDLAALAEHEMAHHVLPHAHATILESISDAFFAVDTQWCFTYLNDRAEQLLNRPREDLLGRNVWDEFPEAVDLEFYTAYHNAIETQESVHFEAYFPPLGTWFQVNAYPFEGGLSVYFDDITEQRELEDTLRRQQAEARLLFDANPLPMWVYDPDTLRFLDVNEAAQRVYGYSETDFQAMTILDIRPKDEINRLYNYLDTDRPDLRSAPGVWTHQRADGSTLKVEITSSTVEFEGCDAVLVTVNDVTGQHEAQQALRERESLITSINENIAEGLYRASTEDGLVYVNDAFVQLFGYESAEEMRSLSDLTVLYADPEERFAFVDQAHNQGYLRNQEIKFRRADGSTFWGLLSASVTHNDDGTVQYRDGSVLNIDARKAAEQKLRRREEYLTVTLNSIGDAVIATDPEGRVTEMNSVAETLTGWPAEDALGRPLPVVFPIHNAHTGAPVESPVDKVLREGQIVGLANHTVLTARDGATYQIADSAAPIRADDDGPLLGVVLVFRNVTAEYKRQAEIEAERRRLKLALRGGDLGLWDWNLDTGYVHYNDRWAEMLGYDPNDIAPTADAFRDRVHPDDRPRVFDAIDAHLAGETDFVDLEIRMRARDGSWRWVLDRGQIVERHSDGSAKRIVGTHLDITERKEREKALHHANVMMEQAQAVAEMGSGVWDLEHSTVHLSPEAQRLLGLDTDTCSIDAFLDLVHPDDRAQLIQGAEQLESGEDAHSEYRLHPKNTDNIRWIRGRSRVTQFNDNGEPTRILGILLDITKQKHTTQALSRQKRLLDTIIDSLPGIFYLFDEKGQFLRWNENFESVTGYSSDELAALDPVDLFEGHDRIHVTKRTEHVLKHGHASTSATLLSKSGTRTPYLFTGSRLHIDGTRCVVGMGIDITSRKQAQAALQEREQRVEAFYDAMSDLTQAETATMLAERVCTLITDTLQYPICAIRYDRNGQLVPVAISPGSEAIMGGARPSYSVNGLGAVVRAYRHQTTIRYSGTNPQHSIQSPGNVRSAVYVPIGTHGTISVASPSPDGVASFDTKLLEILSHNMASILDRIEREADLRAARDEAEEMNRLKSAFLANMSHEIRTPLTSIIGFSEILRDEADDSTERFANLIHTSSQRLMETLKSVLDLSKLEAGAMDLSPKPVQVDAEVQSTVDLFQPRASAQDVTLTTHGVDAKCRAVLDKSALDRVLSNMISNAIKFTPSGGSVDVYLHPTPDAIEIAVADTGVGIDEAFLPDLFEAFTQESTGNTRAFEGSGLGLAITKRLVDLMGGTISVESTKGEGTTFTVRLPRESSARPEGASIA</sequence>
<dbReference type="PRINTS" id="PR00344">
    <property type="entry name" value="BCTRLSENSOR"/>
</dbReference>
<evidence type="ECO:0000256" key="9">
    <source>
        <dbReference type="ARBA" id="ARBA00022840"/>
    </source>
</evidence>
<evidence type="ECO:0000256" key="1">
    <source>
        <dbReference type="ARBA" id="ARBA00000085"/>
    </source>
</evidence>
<dbReference type="InterPro" id="IPR005467">
    <property type="entry name" value="His_kinase_dom"/>
</dbReference>
<feature type="domain" description="PAS" evidence="14">
    <location>
        <begin position="403"/>
        <end position="444"/>
    </location>
</feature>
<keyword evidence="5" id="KW-0597">Phosphoprotein</keyword>
<evidence type="ECO:0000313" key="16">
    <source>
        <dbReference type="EMBL" id="PEN08811.1"/>
    </source>
</evidence>
<feature type="domain" description="PAS" evidence="14">
    <location>
        <begin position="278"/>
        <end position="321"/>
    </location>
</feature>
<protein>
    <recommendedName>
        <fullName evidence="3">histidine kinase</fullName>
        <ecNumber evidence="3">2.7.13.3</ecNumber>
    </recommendedName>
</protein>
<dbReference type="Gene3D" id="3.30.450.20">
    <property type="entry name" value="PAS domain"/>
    <property type="match status" value="7"/>
</dbReference>
<dbReference type="Proteomes" id="UP000221024">
    <property type="component" value="Unassembled WGS sequence"/>
</dbReference>
<dbReference type="Pfam" id="PF01590">
    <property type="entry name" value="GAF"/>
    <property type="match status" value="1"/>
</dbReference>
<dbReference type="PANTHER" id="PTHR43304:SF1">
    <property type="entry name" value="PAC DOMAIN-CONTAINING PROTEIN"/>
    <property type="match status" value="1"/>
</dbReference>
<evidence type="ECO:0000256" key="7">
    <source>
        <dbReference type="ARBA" id="ARBA00022741"/>
    </source>
</evidence>
<dbReference type="NCBIfam" id="TIGR00229">
    <property type="entry name" value="sensory_box"/>
    <property type="match status" value="7"/>
</dbReference>
<dbReference type="OrthoDB" id="5522855at2"/>
<dbReference type="SMART" id="SM00388">
    <property type="entry name" value="HisKA"/>
    <property type="match status" value="1"/>
</dbReference>
<dbReference type="CDD" id="cd00130">
    <property type="entry name" value="PAS"/>
    <property type="match status" value="7"/>
</dbReference>
<dbReference type="InterPro" id="IPR004358">
    <property type="entry name" value="Sig_transdc_His_kin-like_C"/>
</dbReference>
<dbReference type="InterPro" id="IPR013655">
    <property type="entry name" value="PAS_fold_3"/>
</dbReference>
<dbReference type="InterPro" id="IPR000014">
    <property type="entry name" value="PAS"/>
</dbReference>
<feature type="domain" description="PAS" evidence="14">
    <location>
        <begin position="918"/>
        <end position="988"/>
    </location>
</feature>
<keyword evidence="8 16" id="KW-0418">Kinase</keyword>
<dbReference type="SUPFAM" id="SSF55785">
    <property type="entry name" value="PYP-like sensor domain (PAS domain)"/>
    <property type="match status" value="7"/>
</dbReference>
<dbReference type="EC" id="2.7.13.3" evidence="3"/>
<evidence type="ECO:0000259" key="13">
    <source>
        <dbReference type="PROSITE" id="PS50109"/>
    </source>
</evidence>
<keyword evidence="6" id="KW-0808">Transferase</keyword>
<evidence type="ECO:0000256" key="5">
    <source>
        <dbReference type="ARBA" id="ARBA00022553"/>
    </source>
</evidence>
<evidence type="ECO:0000256" key="10">
    <source>
        <dbReference type="ARBA" id="ARBA00023012"/>
    </source>
</evidence>
<dbReference type="InterPro" id="IPR003018">
    <property type="entry name" value="GAF"/>
</dbReference>
<dbReference type="InterPro" id="IPR036097">
    <property type="entry name" value="HisK_dim/P_sf"/>
</dbReference>
<evidence type="ECO:0000256" key="8">
    <source>
        <dbReference type="ARBA" id="ARBA00022777"/>
    </source>
</evidence>
<feature type="domain" description="Histidine kinase" evidence="13">
    <location>
        <begin position="1218"/>
        <end position="1433"/>
    </location>
</feature>
<proteinExistence type="predicted"/>
<evidence type="ECO:0000256" key="11">
    <source>
        <dbReference type="ARBA" id="ARBA00023136"/>
    </source>
</evidence>
<dbReference type="PROSITE" id="PS50113">
    <property type="entry name" value="PAC"/>
    <property type="match status" value="3"/>
</dbReference>
<dbReference type="PANTHER" id="PTHR43304">
    <property type="entry name" value="PHYTOCHROME-LIKE PROTEIN CPH1"/>
    <property type="match status" value="1"/>
</dbReference>
<evidence type="ECO:0000256" key="3">
    <source>
        <dbReference type="ARBA" id="ARBA00012438"/>
    </source>
</evidence>
<evidence type="ECO:0000256" key="12">
    <source>
        <dbReference type="SAM" id="Coils"/>
    </source>
</evidence>
<evidence type="ECO:0000256" key="6">
    <source>
        <dbReference type="ARBA" id="ARBA00022679"/>
    </source>
</evidence>
<dbReference type="SMART" id="SM00086">
    <property type="entry name" value="PAC"/>
    <property type="match status" value="6"/>
</dbReference>
<dbReference type="Pfam" id="PF08448">
    <property type="entry name" value="PAS_4"/>
    <property type="match status" value="1"/>
</dbReference>
<dbReference type="GO" id="GO:0000155">
    <property type="term" value="F:phosphorelay sensor kinase activity"/>
    <property type="evidence" value="ECO:0007669"/>
    <property type="project" value="InterPro"/>
</dbReference>
<dbReference type="InterPro" id="IPR052162">
    <property type="entry name" value="Sensor_kinase/Photoreceptor"/>
</dbReference>
<evidence type="ECO:0000259" key="14">
    <source>
        <dbReference type="PROSITE" id="PS50112"/>
    </source>
</evidence>
<comment type="catalytic activity">
    <reaction evidence="1">
        <text>ATP + protein L-histidine = ADP + protein N-phospho-L-histidine.</text>
        <dbReference type="EC" id="2.7.13.3"/>
    </reaction>
</comment>
<feature type="domain" description="PAS" evidence="14">
    <location>
        <begin position="661"/>
        <end position="733"/>
    </location>
</feature>
<keyword evidence="7" id="KW-0547">Nucleotide-binding</keyword>
<dbReference type="Pfam" id="PF13426">
    <property type="entry name" value="PAS_9"/>
    <property type="match status" value="1"/>
</dbReference>
<dbReference type="Pfam" id="PF13188">
    <property type="entry name" value="PAS_8"/>
    <property type="match status" value="1"/>
</dbReference>
<dbReference type="Pfam" id="PF00989">
    <property type="entry name" value="PAS"/>
    <property type="match status" value="2"/>
</dbReference>
<accession>A0A2H3P9U0</accession>
<dbReference type="CDD" id="cd16922">
    <property type="entry name" value="HATPase_EvgS-ArcB-TorS-like"/>
    <property type="match status" value="1"/>
</dbReference>
<keyword evidence="4" id="KW-1003">Cell membrane</keyword>
<gene>
    <name evidence="16" type="ORF">CRI93_03395</name>
</gene>
<evidence type="ECO:0000259" key="15">
    <source>
        <dbReference type="PROSITE" id="PS50113"/>
    </source>
</evidence>
<keyword evidence="11" id="KW-0472">Membrane</keyword>
<dbReference type="EMBL" id="PDEP01000002">
    <property type="protein sequence ID" value="PEN08811.1"/>
    <property type="molecule type" value="Genomic_DNA"/>
</dbReference>
<dbReference type="Pfam" id="PF08447">
    <property type="entry name" value="PAS_3"/>
    <property type="match status" value="2"/>
</dbReference>
<dbReference type="SMART" id="SM00065">
    <property type="entry name" value="GAF"/>
    <property type="match status" value="2"/>
</dbReference>
<organism evidence="16 17">
    <name type="scientific">Longimonas halophila</name>
    <dbReference type="NCBI Taxonomy" id="1469170"/>
    <lineage>
        <taxon>Bacteria</taxon>
        <taxon>Pseudomonadati</taxon>
        <taxon>Rhodothermota</taxon>
        <taxon>Rhodothermia</taxon>
        <taxon>Rhodothermales</taxon>
        <taxon>Salisaetaceae</taxon>
        <taxon>Longimonas</taxon>
    </lineage>
</organism>
<dbReference type="InterPro" id="IPR013767">
    <property type="entry name" value="PAS_fold"/>
</dbReference>
<dbReference type="SMART" id="SM00387">
    <property type="entry name" value="HATPase_c"/>
    <property type="match status" value="1"/>
</dbReference>
<dbReference type="SUPFAM" id="SSF55781">
    <property type="entry name" value="GAF domain-like"/>
    <property type="match status" value="2"/>
</dbReference>
<dbReference type="GO" id="GO:0006355">
    <property type="term" value="P:regulation of DNA-templated transcription"/>
    <property type="evidence" value="ECO:0007669"/>
    <property type="project" value="InterPro"/>
</dbReference>
<feature type="domain" description="PAS" evidence="14">
    <location>
        <begin position="529"/>
        <end position="602"/>
    </location>
</feature>
<dbReference type="GO" id="GO:0005524">
    <property type="term" value="F:ATP binding"/>
    <property type="evidence" value="ECO:0007669"/>
    <property type="project" value="UniProtKB-KW"/>
</dbReference>
<feature type="domain" description="PAC" evidence="15">
    <location>
        <begin position="863"/>
        <end position="917"/>
    </location>
</feature>
<dbReference type="GO" id="GO:0005886">
    <property type="term" value="C:plasma membrane"/>
    <property type="evidence" value="ECO:0007669"/>
    <property type="project" value="UniProtKB-SubCell"/>
</dbReference>
<feature type="coiled-coil region" evidence="12">
    <location>
        <begin position="1191"/>
        <end position="1218"/>
    </location>
</feature>
<dbReference type="PROSITE" id="PS50109">
    <property type="entry name" value="HIS_KIN"/>
    <property type="match status" value="1"/>
</dbReference>
<dbReference type="InterPro" id="IPR000700">
    <property type="entry name" value="PAS-assoc_C"/>
</dbReference>
<dbReference type="SMART" id="SM00091">
    <property type="entry name" value="PAS"/>
    <property type="match status" value="7"/>
</dbReference>
<feature type="domain" description="PAC" evidence="15">
    <location>
        <begin position="737"/>
        <end position="790"/>
    </location>
</feature>